<keyword evidence="3" id="KW-1185">Reference proteome</keyword>
<protein>
    <submittedName>
        <fullName evidence="2">Uncharacterized protein</fullName>
    </submittedName>
</protein>
<evidence type="ECO:0000313" key="2">
    <source>
        <dbReference type="EMBL" id="GAA2025355.1"/>
    </source>
</evidence>
<dbReference type="EMBL" id="BAAAQN010000011">
    <property type="protein sequence ID" value="GAA2025355.1"/>
    <property type="molecule type" value="Genomic_DNA"/>
</dbReference>
<feature type="region of interest" description="Disordered" evidence="1">
    <location>
        <begin position="1"/>
        <end position="30"/>
    </location>
</feature>
<feature type="region of interest" description="Disordered" evidence="1">
    <location>
        <begin position="47"/>
        <end position="76"/>
    </location>
</feature>
<name>A0ABP5FFK8_9ACTN</name>
<comment type="caution">
    <text evidence="2">The sequence shown here is derived from an EMBL/GenBank/DDBJ whole genome shotgun (WGS) entry which is preliminary data.</text>
</comment>
<organism evidence="2 3">
    <name type="scientific">Catenulispora yoronensis</name>
    <dbReference type="NCBI Taxonomy" id="450799"/>
    <lineage>
        <taxon>Bacteria</taxon>
        <taxon>Bacillati</taxon>
        <taxon>Actinomycetota</taxon>
        <taxon>Actinomycetes</taxon>
        <taxon>Catenulisporales</taxon>
        <taxon>Catenulisporaceae</taxon>
        <taxon>Catenulispora</taxon>
    </lineage>
</organism>
<feature type="compositionally biased region" description="Basic and acidic residues" evidence="1">
    <location>
        <begin position="55"/>
        <end position="65"/>
    </location>
</feature>
<proteinExistence type="predicted"/>
<feature type="compositionally biased region" description="Pro residues" evidence="1">
    <location>
        <begin position="1"/>
        <end position="15"/>
    </location>
</feature>
<gene>
    <name evidence="2" type="ORF">GCM10009839_24280</name>
</gene>
<dbReference type="Proteomes" id="UP001500751">
    <property type="component" value="Unassembled WGS sequence"/>
</dbReference>
<accession>A0ABP5FFK8</accession>
<evidence type="ECO:0000313" key="3">
    <source>
        <dbReference type="Proteomes" id="UP001500751"/>
    </source>
</evidence>
<sequence>MAAAVPVPPVPPEPAELPVLPVEDELDDEHAAVPAITSARAAERTGIFRMGRPLGRGEDVKEPRTGGRGTLVRETL</sequence>
<reference evidence="3" key="1">
    <citation type="journal article" date="2019" name="Int. J. Syst. Evol. Microbiol.">
        <title>The Global Catalogue of Microorganisms (GCM) 10K type strain sequencing project: providing services to taxonomists for standard genome sequencing and annotation.</title>
        <authorList>
            <consortium name="The Broad Institute Genomics Platform"/>
            <consortium name="The Broad Institute Genome Sequencing Center for Infectious Disease"/>
            <person name="Wu L."/>
            <person name="Ma J."/>
        </authorList>
    </citation>
    <scope>NUCLEOTIDE SEQUENCE [LARGE SCALE GENOMIC DNA]</scope>
    <source>
        <strain evidence="3">JCM 16014</strain>
    </source>
</reference>
<evidence type="ECO:0000256" key="1">
    <source>
        <dbReference type="SAM" id="MobiDB-lite"/>
    </source>
</evidence>